<dbReference type="STRING" id="323097.Nham_3614"/>
<dbReference type="InterPro" id="IPR045582">
    <property type="entry name" value="Trehalase-like_N"/>
</dbReference>
<dbReference type="CAZy" id="GH15">
    <property type="family name" value="Glycoside Hydrolase Family 15"/>
</dbReference>
<dbReference type="Pfam" id="PF19291">
    <property type="entry name" value="TREH_N"/>
    <property type="match status" value="1"/>
</dbReference>
<dbReference type="RefSeq" id="WP_011511983.1">
    <property type="nucleotide sequence ID" value="NC_007964.1"/>
</dbReference>
<proteinExistence type="predicted"/>
<dbReference type="InterPro" id="IPR012341">
    <property type="entry name" value="6hp_glycosidase-like_sf"/>
</dbReference>
<feature type="domain" description="GH15-like" evidence="1">
    <location>
        <begin position="221"/>
        <end position="580"/>
    </location>
</feature>
<organism evidence="3 4">
    <name type="scientific">Nitrobacter hamburgensis (strain DSM 10229 / NCIMB 13809 / X14)</name>
    <dbReference type="NCBI Taxonomy" id="323097"/>
    <lineage>
        <taxon>Bacteria</taxon>
        <taxon>Pseudomonadati</taxon>
        <taxon>Pseudomonadota</taxon>
        <taxon>Alphaproteobacteria</taxon>
        <taxon>Hyphomicrobiales</taxon>
        <taxon>Nitrobacteraceae</taxon>
        <taxon>Nitrobacter</taxon>
    </lineage>
</organism>
<dbReference type="Proteomes" id="UP000001953">
    <property type="component" value="Chromosome"/>
</dbReference>
<dbReference type="OrthoDB" id="3902805at2"/>
<sequence>MSDHGLDLAVIGNCRTAALVDPTARLVWWCFPRFDADPVFSRLLAGNEEKGFSDVVLDGMADFQSDYVRNTAIVSTVLTDSHGNAVRITDFAPRFRQYGRIFRPPQMFRIIEPIAGLPRITIRIRPTHAYGKPLKRHSMGSNHIRYFEEDDTAIRVTTDAPLALIENETPFVLTRPMHLVFGNDEAFPGDLASTAQRFAEETKTYWLGWVRRLYISYEWQEAIIRAAITLKLSNFEETGGIIAAHTTSIPEAPGSGRTWDYRYCWLRDAYFVVKALNRVGATRTMEDFIGFTLSIASNTDEDLKPVYSVVPNLPLDEWIATDLQGYHGDGPVRVGNAAVDQIQHDTYGSAILAALPLFFDRRLPRAGDESLFTLLESLGHKAARVAMTNDAGIWEYRGRQRIHTHSAAMCWAGVNRLAAIAERLGLPERATHWNAVADPLHAELLDRAWNPKREAFTAAFGSDDLDASVLLLPELGVCEVDDPRFVKTVAAMERELLREKHVMRYAAEDDFGVPVTAFLICRFWLIDAWWALGRREEAREAFTDALAHRNRYGLLSEDVDPKTGALFGNFPQTYSMAGLILTGMRLSRNWEDRYWRS</sequence>
<dbReference type="PANTHER" id="PTHR31616">
    <property type="entry name" value="TREHALASE"/>
    <property type="match status" value="1"/>
</dbReference>
<keyword evidence="3" id="KW-0378">Hydrolase</keyword>
<name>Q1QHF5_NITHX</name>
<dbReference type="InterPro" id="IPR008928">
    <property type="entry name" value="6-hairpin_glycosidase_sf"/>
</dbReference>
<dbReference type="EMBL" id="CP000319">
    <property type="protein sequence ID" value="ABE64342.1"/>
    <property type="molecule type" value="Genomic_DNA"/>
</dbReference>
<protein>
    <submittedName>
        <fullName evidence="3">Glycoside hydrolase 15-related protein</fullName>
    </submittedName>
</protein>
<dbReference type="PANTHER" id="PTHR31616:SF0">
    <property type="entry name" value="GLUCAN 1,4-ALPHA-GLUCOSIDASE"/>
    <property type="match status" value="1"/>
</dbReference>
<accession>Q1QHF5</accession>
<dbReference type="KEGG" id="nha:Nham_3614"/>
<dbReference type="Gene3D" id="1.50.10.10">
    <property type="match status" value="1"/>
</dbReference>
<feature type="domain" description="Trehalase-like N-terminal" evidence="2">
    <location>
        <begin position="8"/>
        <end position="100"/>
    </location>
</feature>
<dbReference type="eggNOG" id="COG3387">
    <property type="taxonomic scope" value="Bacteria"/>
</dbReference>
<dbReference type="InterPro" id="IPR011613">
    <property type="entry name" value="GH15-like"/>
</dbReference>
<evidence type="ECO:0000313" key="3">
    <source>
        <dbReference type="EMBL" id="ABE64342.1"/>
    </source>
</evidence>
<reference evidence="3 4" key="1">
    <citation type="submission" date="2006-03" db="EMBL/GenBank/DDBJ databases">
        <title>Complete sequence of chromosome of Nitrobacter hamburgensis X14.</title>
        <authorList>
            <consortium name="US DOE Joint Genome Institute"/>
            <person name="Copeland A."/>
            <person name="Lucas S."/>
            <person name="Lapidus A."/>
            <person name="Barry K."/>
            <person name="Detter J.C."/>
            <person name="Glavina del Rio T."/>
            <person name="Hammon N."/>
            <person name="Israni S."/>
            <person name="Dalin E."/>
            <person name="Tice H."/>
            <person name="Pitluck S."/>
            <person name="Chain P."/>
            <person name="Malfatti S."/>
            <person name="Shin M."/>
            <person name="Vergez L."/>
            <person name="Schmutz J."/>
            <person name="Larimer F."/>
            <person name="Land M."/>
            <person name="Hauser L."/>
            <person name="Kyrpides N."/>
            <person name="Ivanova N."/>
            <person name="Ward B."/>
            <person name="Arp D."/>
            <person name="Klotz M."/>
            <person name="Stein L."/>
            <person name="O'Mullan G."/>
            <person name="Starkenburg S."/>
            <person name="Sayavedra L."/>
            <person name="Poret-Peterson A.T."/>
            <person name="Gentry M.E."/>
            <person name="Bruce D."/>
            <person name="Richardson P."/>
        </authorList>
    </citation>
    <scope>NUCLEOTIDE SEQUENCE [LARGE SCALE GENOMIC DNA]</scope>
    <source>
        <strain evidence="4">DSM 10229 / NCIMB 13809 / X14</strain>
    </source>
</reference>
<dbReference type="AlphaFoldDB" id="Q1QHF5"/>
<evidence type="ECO:0000259" key="1">
    <source>
        <dbReference type="Pfam" id="PF00723"/>
    </source>
</evidence>
<dbReference type="HOGENOM" id="CLU_010399_3_1_5"/>
<evidence type="ECO:0000259" key="2">
    <source>
        <dbReference type="Pfam" id="PF19291"/>
    </source>
</evidence>
<dbReference type="GO" id="GO:0004553">
    <property type="term" value="F:hydrolase activity, hydrolyzing O-glycosyl compounds"/>
    <property type="evidence" value="ECO:0007669"/>
    <property type="project" value="UniProtKB-ARBA"/>
</dbReference>
<keyword evidence="4" id="KW-1185">Reference proteome</keyword>
<evidence type="ECO:0000313" key="4">
    <source>
        <dbReference type="Proteomes" id="UP000001953"/>
    </source>
</evidence>
<dbReference type="GO" id="GO:0005975">
    <property type="term" value="P:carbohydrate metabolic process"/>
    <property type="evidence" value="ECO:0007669"/>
    <property type="project" value="InterPro"/>
</dbReference>
<dbReference type="SUPFAM" id="SSF48208">
    <property type="entry name" value="Six-hairpin glycosidases"/>
    <property type="match status" value="1"/>
</dbReference>
<gene>
    <name evidence="3" type="ordered locus">Nham_3614</name>
</gene>
<dbReference type="Pfam" id="PF00723">
    <property type="entry name" value="Glyco_hydro_15"/>
    <property type="match status" value="1"/>
</dbReference>